<dbReference type="GO" id="GO:0016791">
    <property type="term" value="F:phosphatase activity"/>
    <property type="evidence" value="ECO:0007669"/>
    <property type="project" value="TreeGrafter"/>
</dbReference>
<comment type="caution">
    <text evidence="1">The sequence shown here is derived from an EMBL/GenBank/DDBJ whole genome shotgun (WGS) entry which is preliminary data.</text>
</comment>
<dbReference type="Pfam" id="PF00300">
    <property type="entry name" value="His_Phos_1"/>
    <property type="match status" value="1"/>
</dbReference>
<dbReference type="EMBL" id="MHQV01000047">
    <property type="protein sequence ID" value="OHA09888.1"/>
    <property type="molecule type" value="Genomic_DNA"/>
</dbReference>
<dbReference type="InterPro" id="IPR013078">
    <property type="entry name" value="His_Pase_superF_clade-1"/>
</dbReference>
<dbReference type="SUPFAM" id="SSF53254">
    <property type="entry name" value="Phosphoglycerate mutase-like"/>
    <property type="match status" value="1"/>
</dbReference>
<evidence type="ECO:0000313" key="1">
    <source>
        <dbReference type="EMBL" id="OHA09888.1"/>
    </source>
</evidence>
<dbReference type="SMART" id="SM00855">
    <property type="entry name" value="PGAM"/>
    <property type="match status" value="1"/>
</dbReference>
<organism evidence="1 2">
    <name type="scientific">Candidatus Sungbacteria bacterium RIFCSPLOWO2_02_FULL_48_13b</name>
    <dbReference type="NCBI Taxonomy" id="1802283"/>
    <lineage>
        <taxon>Bacteria</taxon>
        <taxon>Candidatus Sungiibacteriota</taxon>
    </lineage>
</organism>
<reference evidence="1 2" key="1">
    <citation type="journal article" date="2016" name="Nat. Commun.">
        <title>Thousands of microbial genomes shed light on interconnected biogeochemical processes in an aquifer system.</title>
        <authorList>
            <person name="Anantharaman K."/>
            <person name="Brown C.T."/>
            <person name="Hug L.A."/>
            <person name="Sharon I."/>
            <person name="Castelle C.J."/>
            <person name="Probst A.J."/>
            <person name="Thomas B.C."/>
            <person name="Singh A."/>
            <person name="Wilkins M.J."/>
            <person name="Karaoz U."/>
            <person name="Brodie E.L."/>
            <person name="Williams K.H."/>
            <person name="Hubbard S.S."/>
            <person name="Banfield J.F."/>
        </authorList>
    </citation>
    <scope>NUCLEOTIDE SEQUENCE [LARGE SCALE GENOMIC DNA]</scope>
</reference>
<dbReference type="InterPro" id="IPR050275">
    <property type="entry name" value="PGM_Phosphatase"/>
</dbReference>
<proteinExistence type="predicted"/>
<dbReference type="AlphaFoldDB" id="A0A1G2LE33"/>
<evidence type="ECO:0008006" key="3">
    <source>
        <dbReference type="Google" id="ProtNLM"/>
    </source>
</evidence>
<dbReference type="InterPro" id="IPR029033">
    <property type="entry name" value="His_PPase_superfam"/>
</dbReference>
<gene>
    <name evidence="1" type="ORF">A3H71_02840</name>
</gene>
<name>A0A1G2LE33_9BACT</name>
<protein>
    <recommendedName>
        <fullName evidence="3">Histidine phosphatase family protein</fullName>
    </recommendedName>
</protein>
<dbReference type="STRING" id="1802283.A3H71_02840"/>
<dbReference type="PANTHER" id="PTHR48100">
    <property type="entry name" value="BROAD-SPECIFICITY PHOSPHATASE YOR283W-RELATED"/>
    <property type="match status" value="1"/>
</dbReference>
<accession>A0A1G2LE33</accession>
<sequence>MNMESPAHDSFGAPKLHLEAKEQFPFKILGKVTFMRHGDTEYTEQYPDLTELGIQQVTAGAKDLNTKIDREKEDVFIASSPKVRAQGTADIVKRELEIGDVRIVKAMRSVEARNWEEALKMVNEIIGPEKDVKKMDRAYAHDAAFEERVDVWEPRSDVEKRFFRGFAHLTRIFERYERENLGKIPHFIGVSHFETLNHLAGTIFNIRGPEADTLNFAEKIEITVLKREEGSRYLPLLVTYRGETKEVVFDRETRTLEIARDDHE</sequence>
<dbReference type="CDD" id="cd07067">
    <property type="entry name" value="HP_PGM_like"/>
    <property type="match status" value="1"/>
</dbReference>
<dbReference type="Proteomes" id="UP000179052">
    <property type="component" value="Unassembled WGS sequence"/>
</dbReference>
<dbReference type="Gene3D" id="3.40.50.1240">
    <property type="entry name" value="Phosphoglycerate mutase-like"/>
    <property type="match status" value="1"/>
</dbReference>
<dbReference type="GO" id="GO:0005737">
    <property type="term" value="C:cytoplasm"/>
    <property type="evidence" value="ECO:0007669"/>
    <property type="project" value="TreeGrafter"/>
</dbReference>
<evidence type="ECO:0000313" key="2">
    <source>
        <dbReference type="Proteomes" id="UP000179052"/>
    </source>
</evidence>
<dbReference type="PANTHER" id="PTHR48100:SF1">
    <property type="entry name" value="HISTIDINE PHOSPHATASE FAMILY PROTEIN-RELATED"/>
    <property type="match status" value="1"/>
</dbReference>